<organism evidence="1">
    <name type="scientific">termite gut metagenome</name>
    <dbReference type="NCBI Taxonomy" id="433724"/>
    <lineage>
        <taxon>unclassified sequences</taxon>
        <taxon>metagenomes</taxon>
        <taxon>organismal metagenomes</taxon>
    </lineage>
</organism>
<gene>
    <name evidence="1" type="ORF">EZS27_008329</name>
</gene>
<reference evidence="1" key="1">
    <citation type="submission" date="2019-03" db="EMBL/GenBank/DDBJ databases">
        <title>Single cell metagenomics reveals metabolic interactions within the superorganism composed of flagellate Streblomastix strix and complex community of Bacteroidetes bacteria on its surface.</title>
        <authorList>
            <person name="Treitli S.C."/>
            <person name="Kolisko M."/>
            <person name="Husnik F."/>
            <person name="Keeling P."/>
            <person name="Hampl V."/>
        </authorList>
    </citation>
    <scope>NUCLEOTIDE SEQUENCE</scope>
    <source>
        <strain evidence="1">STM</strain>
    </source>
</reference>
<dbReference type="EMBL" id="SNRY01000239">
    <property type="protein sequence ID" value="KAA6344030.1"/>
    <property type="molecule type" value="Genomic_DNA"/>
</dbReference>
<sequence length="40" mass="4714">MQHKSIYEISEKQAISNRIVEVCAVDTNYFRHAKIIFEDS</sequence>
<evidence type="ECO:0000313" key="1">
    <source>
        <dbReference type="EMBL" id="KAA6344030.1"/>
    </source>
</evidence>
<dbReference type="AlphaFoldDB" id="A0A5J4SFD3"/>
<accession>A0A5J4SFD3</accession>
<protein>
    <submittedName>
        <fullName evidence="1">Uncharacterized protein</fullName>
    </submittedName>
</protein>
<comment type="caution">
    <text evidence="1">The sequence shown here is derived from an EMBL/GenBank/DDBJ whole genome shotgun (WGS) entry which is preliminary data.</text>
</comment>
<name>A0A5J4SFD3_9ZZZZ</name>
<proteinExistence type="predicted"/>